<dbReference type="Proteomes" id="UP000194360">
    <property type="component" value="Unassembled WGS sequence"/>
</dbReference>
<gene>
    <name evidence="2" type="ORF">BG845_04529</name>
</gene>
<dbReference type="STRING" id="2074.BG845_04529"/>
<evidence type="ECO:0000313" key="3">
    <source>
        <dbReference type="Proteomes" id="UP000194360"/>
    </source>
</evidence>
<organism evidence="2 3">
    <name type="scientific">Pseudonocardia autotrophica</name>
    <name type="common">Amycolata autotrophica</name>
    <name type="synonym">Nocardia autotrophica</name>
    <dbReference type="NCBI Taxonomy" id="2074"/>
    <lineage>
        <taxon>Bacteria</taxon>
        <taxon>Bacillati</taxon>
        <taxon>Actinomycetota</taxon>
        <taxon>Actinomycetes</taxon>
        <taxon>Pseudonocardiales</taxon>
        <taxon>Pseudonocardiaceae</taxon>
        <taxon>Pseudonocardia</taxon>
    </lineage>
</organism>
<evidence type="ECO:0008006" key="4">
    <source>
        <dbReference type="Google" id="ProtNLM"/>
    </source>
</evidence>
<keyword evidence="3" id="KW-1185">Reference proteome</keyword>
<dbReference type="AlphaFoldDB" id="A0A1Y2MT62"/>
<dbReference type="OrthoDB" id="4559052at2"/>
<dbReference type="Pfam" id="PF14117">
    <property type="entry name" value="DUF4287"/>
    <property type="match status" value="1"/>
</dbReference>
<feature type="compositionally biased region" description="Basic and acidic residues" evidence="1">
    <location>
        <begin position="68"/>
        <end position="87"/>
    </location>
</feature>
<comment type="caution">
    <text evidence="2">The sequence shown here is derived from an EMBL/GenBank/DDBJ whole genome shotgun (WGS) entry which is preliminary data.</text>
</comment>
<dbReference type="EMBL" id="MIGB01000028">
    <property type="protein sequence ID" value="OSY37708.1"/>
    <property type="molecule type" value="Genomic_DNA"/>
</dbReference>
<name>A0A1Y2MT62_PSEAH</name>
<evidence type="ECO:0000256" key="1">
    <source>
        <dbReference type="SAM" id="MobiDB-lite"/>
    </source>
</evidence>
<protein>
    <recommendedName>
        <fullName evidence="4">DUF4287 domain-containing protein</fullName>
    </recommendedName>
</protein>
<accession>A0A1Y2MT62</accession>
<feature type="region of interest" description="Disordered" evidence="1">
    <location>
        <begin position="68"/>
        <end position="93"/>
    </location>
</feature>
<sequence>MSFQAYLDAIEKKTGKIPAELVAEATAQGFGPETKAGDIVAWLKADYDLGRGHAMALAHVVRNGTTISDKHVGTTGTHRDESAELRLDGIANR</sequence>
<reference evidence="2 3" key="1">
    <citation type="submission" date="2016-09" db="EMBL/GenBank/DDBJ databases">
        <title>Pseudonocardia autotrophica DSM535, a candidate organism with high potential of specific P450 cytochromes.</title>
        <authorList>
            <person name="Grumaz C."/>
            <person name="Vainshtein Y."/>
            <person name="Kirstahler P."/>
            <person name="Sohn K."/>
        </authorList>
    </citation>
    <scope>NUCLEOTIDE SEQUENCE [LARGE SCALE GENOMIC DNA]</scope>
    <source>
        <strain evidence="2 3">DSM 535</strain>
    </source>
</reference>
<proteinExistence type="predicted"/>
<dbReference type="RefSeq" id="WP_085914712.1">
    <property type="nucleotide sequence ID" value="NZ_AP018920.1"/>
</dbReference>
<dbReference type="InterPro" id="IPR025629">
    <property type="entry name" value="DUF4287"/>
</dbReference>
<evidence type="ECO:0000313" key="2">
    <source>
        <dbReference type="EMBL" id="OSY37708.1"/>
    </source>
</evidence>